<dbReference type="InterPro" id="IPR011059">
    <property type="entry name" value="Metal-dep_hydrolase_composite"/>
</dbReference>
<dbReference type="Pfam" id="PF01979">
    <property type="entry name" value="Amidohydro_1"/>
    <property type="match status" value="1"/>
</dbReference>
<dbReference type="InterPro" id="IPR057744">
    <property type="entry name" value="OTAase-like"/>
</dbReference>
<accession>A0A1I3DFV5</accession>
<proteinExistence type="predicted"/>
<dbReference type="STRING" id="1114924.SAMN05216258_102567"/>
<keyword evidence="4" id="KW-1185">Reference proteome</keyword>
<feature type="domain" description="Amidohydrolase-related" evidence="2">
    <location>
        <begin position="76"/>
        <end position="436"/>
    </location>
</feature>
<dbReference type="RefSeq" id="WP_092858729.1">
    <property type="nucleotide sequence ID" value="NZ_FOQH01000002.1"/>
</dbReference>
<dbReference type="InterPro" id="IPR006680">
    <property type="entry name" value="Amidohydro-rel"/>
</dbReference>
<protein>
    <submittedName>
        <fullName evidence="3">Imidazolonepropionase</fullName>
    </submittedName>
</protein>
<dbReference type="Proteomes" id="UP000199377">
    <property type="component" value="Unassembled WGS sequence"/>
</dbReference>
<feature type="chain" id="PRO_5011739050" evidence="1">
    <location>
        <begin position="20"/>
        <end position="444"/>
    </location>
</feature>
<organism evidence="3 4">
    <name type="scientific">Albimonas pacifica</name>
    <dbReference type="NCBI Taxonomy" id="1114924"/>
    <lineage>
        <taxon>Bacteria</taxon>
        <taxon>Pseudomonadati</taxon>
        <taxon>Pseudomonadota</taxon>
        <taxon>Alphaproteobacteria</taxon>
        <taxon>Rhodobacterales</taxon>
        <taxon>Paracoccaceae</taxon>
        <taxon>Albimonas</taxon>
    </lineage>
</organism>
<dbReference type="SUPFAM" id="SSF51556">
    <property type="entry name" value="Metallo-dependent hydrolases"/>
    <property type="match status" value="1"/>
</dbReference>
<dbReference type="Gene3D" id="2.30.40.10">
    <property type="entry name" value="Urease, subunit C, domain 1"/>
    <property type="match status" value="1"/>
</dbReference>
<reference evidence="3 4" key="1">
    <citation type="submission" date="2016-10" db="EMBL/GenBank/DDBJ databases">
        <authorList>
            <person name="de Groot N.N."/>
        </authorList>
    </citation>
    <scope>NUCLEOTIDE SEQUENCE [LARGE SCALE GENOMIC DNA]</scope>
    <source>
        <strain evidence="3 4">CGMCC 1.11030</strain>
    </source>
</reference>
<dbReference type="SUPFAM" id="SSF51338">
    <property type="entry name" value="Composite domain of metallo-dependent hydrolases"/>
    <property type="match status" value="1"/>
</dbReference>
<sequence length="444" mass="48353">MKRLLTAAVLALCAAPAIAQDKAPRTLFTHVRIFDGVHEALLEDANLLVEGHLIARISTDEIPAEGATVIDGGGRTLMPGLIDMHAHLMHTELPYDVLLEADLIYIAIVQGQAAERMLMRGFTSFRDVGGPTFGLKRAIDEGRIAGPRIWPSGAMLSQTSGHGDYRSRAHDLPGLPGREPHFTESWGWMAIADGRPAVLRATREQLMKGASQIKMMAGGGVASNYDPLDVVQYTEDEMKAAVEAASAWKTYVAVHAYTPEAIRQAIRAGVKSIEHAQLIDEETVRMAVEADVWLSMQPFLDDEDAIPFPEGSENRAKLLQMTRGTDAAYELARKHGARIAWGTDVQFDSGLAARQGKQLAKMTRWFTPFEVLRMATSGNAALLALSGPRSPYREGPVGVIEEGAYADLLLVDGDPLATIDLIAEPERSFDLIMKDGVIHKNALE</sequence>
<dbReference type="PANTHER" id="PTHR43135:SF3">
    <property type="entry name" value="ALPHA-D-RIBOSE 1-METHYLPHOSPHONATE 5-TRIPHOSPHATE DIPHOSPHATASE"/>
    <property type="match status" value="1"/>
</dbReference>
<dbReference type="PANTHER" id="PTHR43135">
    <property type="entry name" value="ALPHA-D-RIBOSE 1-METHYLPHOSPHONATE 5-TRIPHOSPHATE DIPHOSPHATASE"/>
    <property type="match status" value="1"/>
</dbReference>
<evidence type="ECO:0000313" key="3">
    <source>
        <dbReference type="EMBL" id="SFH85605.1"/>
    </source>
</evidence>
<evidence type="ECO:0000259" key="2">
    <source>
        <dbReference type="Pfam" id="PF01979"/>
    </source>
</evidence>
<feature type="signal peptide" evidence="1">
    <location>
        <begin position="1"/>
        <end position="19"/>
    </location>
</feature>
<dbReference type="GO" id="GO:0016810">
    <property type="term" value="F:hydrolase activity, acting on carbon-nitrogen (but not peptide) bonds"/>
    <property type="evidence" value="ECO:0007669"/>
    <property type="project" value="InterPro"/>
</dbReference>
<evidence type="ECO:0000256" key="1">
    <source>
        <dbReference type="SAM" id="SignalP"/>
    </source>
</evidence>
<dbReference type="Gene3D" id="3.20.20.140">
    <property type="entry name" value="Metal-dependent hydrolases"/>
    <property type="match status" value="1"/>
</dbReference>
<dbReference type="EMBL" id="FOQH01000002">
    <property type="protein sequence ID" value="SFH85605.1"/>
    <property type="molecule type" value="Genomic_DNA"/>
</dbReference>
<dbReference type="OrthoDB" id="9765769at2"/>
<name>A0A1I3DFV5_9RHOB</name>
<dbReference type="InterPro" id="IPR051781">
    <property type="entry name" value="Metallo-dep_Hydrolase"/>
</dbReference>
<dbReference type="AlphaFoldDB" id="A0A1I3DFV5"/>
<evidence type="ECO:0000313" key="4">
    <source>
        <dbReference type="Proteomes" id="UP000199377"/>
    </source>
</evidence>
<gene>
    <name evidence="3" type="ORF">SAMN05216258_102567</name>
</gene>
<dbReference type="CDD" id="cd01299">
    <property type="entry name" value="Met_dep_hydrolase_A"/>
    <property type="match status" value="1"/>
</dbReference>
<keyword evidence="1" id="KW-0732">Signal</keyword>
<dbReference type="InterPro" id="IPR032466">
    <property type="entry name" value="Metal_Hydrolase"/>
</dbReference>